<comment type="catalytic activity">
    <reaction evidence="13">
        <text>4-(phosphooxy)-L-threonine + 2-oxoglutarate = (R)-3-hydroxy-2-oxo-4-phosphooxybutanoate + L-glutamate</text>
        <dbReference type="Rhea" id="RHEA:16573"/>
        <dbReference type="ChEBI" id="CHEBI:16810"/>
        <dbReference type="ChEBI" id="CHEBI:29985"/>
        <dbReference type="ChEBI" id="CHEBI:58452"/>
        <dbReference type="ChEBI" id="CHEBI:58538"/>
        <dbReference type="EC" id="2.6.1.52"/>
    </reaction>
</comment>
<dbReference type="Gene3D" id="3.40.640.10">
    <property type="entry name" value="Type I PLP-dependent aspartate aminotransferase-like (Major domain)"/>
    <property type="match status" value="1"/>
</dbReference>
<keyword evidence="11" id="KW-0718">Serine biosynthesis</keyword>
<keyword evidence="8" id="KW-0808">Transferase</keyword>
<evidence type="ECO:0000256" key="9">
    <source>
        <dbReference type="ARBA" id="ARBA00022898"/>
    </source>
</evidence>
<evidence type="ECO:0000256" key="1">
    <source>
        <dbReference type="ARBA" id="ARBA00001933"/>
    </source>
</evidence>
<proteinExistence type="inferred from homology"/>
<keyword evidence="17" id="KW-1185">Reference proteome</keyword>
<accession>A0ABM5N623</accession>
<evidence type="ECO:0000256" key="4">
    <source>
        <dbReference type="ARBA" id="ARBA00013030"/>
    </source>
</evidence>
<dbReference type="InterPro" id="IPR000192">
    <property type="entry name" value="Aminotrans_V_dom"/>
</dbReference>
<dbReference type="Proteomes" id="UP000002875">
    <property type="component" value="Chromosome"/>
</dbReference>
<dbReference type="SUPFAM" id="SSF53383">
    <property type="entry name" value="PLP-dependent transferases"/>
    <property type="match status" value="1"/>
</dbReference>
<dbReference type="Gene3D" id="3.90.1150.10">
    <property type="entry name" value="Aspartate Aminotransferase, domain 1"/>
    <property type="match status" value="1"/>
</dbReference>
<evidence type="ECO:0000313" key="16">
    <source>
        <dbReference type="EMBL" id="AFK04831.1"/>
    </source>
</evidence>
<name>A0ABM5N623_EMTOG</name>
<evidence type="ECO:0000256" key="7">
    <source>
        <dbReference type="ARBA" id="ARBA00022605"/>
    </source>
</evidence>
<evidence type="ECO:0000256" key="6">
    <source>
        <dbReference type="ARBA" id="ARBA00022576"/>
    </source>
</evidence>
<comment type="similarity">
    <text evidence="3">Belongs to the class-V pyridoxal-phosphate-dependent aminotransferase family. SerC subfamily.</text>
</comment>
<evidence type="ECO:0000256" key="3">
    <source>
        <dbReference type="ARBA" id="ARBA00006904"/>
    </source>
</evidence>
<keyword evidence="6 16" id="KW-0032">Aminotransferase</keyword>
<evidence type="ECO:0000256" key="8">
    <source>
        <dbReference type="ARBA" id="ARBA00022679"/>
    </source>
</evidence>
<dbReference type="PANTHER" id="PTHR21152:SF40">
    <property type="entry name" value="ALANINE--GLYOXYLATE AMINOTRANSFERASE"/>
    <property type="match status" value="1"/>
</dbReference>
<evidence type="ECO:0000256" key="10">
    <source>
        <dbReference type="ARBA" id="ARBA00023096"/>
    </source>
</evidence>
<dbReference type="EMBL" id="CP002961">
    <property type="protein sequence ID" value="AFK04831.1"/>
    <property type="molecule type" value="Genomic_DNA"/>
</dbReference>
<gene>
    <name evidence="16" type="ordered locus">Emtol_3705</name>
</gene>
<dbReference type="InterPro" id="IPR015424">
    <property type="entry name" value="PyrdxlP-dep_Trfase"/>
</dbReference>
<feature type="domain" description="Aminotransferase class V" evidence="15">
    <location>
        <begin position="8"/>
        <end position="314"/>
    </location>
</feature>
<evidence type="ECO:0000256" key="11">
    <source>
        <dbReference type="ARBA" id="ARBA00023299"/>
    </source>
</evidence>
<dbReference type="GO" id="GO:0008483">
    <property type="term" value="F:transaminase activity"/>
    <property type="evidence" value="ECO:0007669"/>
    <property type="project" value="UniProtKB-KW"/>
</dbReference>
<dbReference type="Pfam" id="PF00266">
    <property type="entry name" value="Aminotran_5"/>
    <property type="match status" value="1"/>
</dbReference>
<keyword evidence="10" id="KW-0664">Pyridoxine biosynthesis</keyword>
<evidence type="ECO:0000256" key="5">
    <source>
        <dbReference type="ARBA" id="ARBA00022490"/>
    </source>
</evidence>
<evidence type="ECO:0000256" key="14">
    <source>
        <dbReference type="ARBA" id="ARBA00049007"/>
    </source>
</evidence>
<dbReference type="RefSeq" id="WP_015030520.1">
    <property type="nucleotide sequence ID" value="NC_018748.1"/>
</dbReference>
<dbReference type="EC" id="2.6.1.52" evidence="4"/>
<dbReference type="InterPro" id="IPR015421">
    <property type="entry name" value="PyrdxlP-dep_Trfase_major"/>
</dbReference>
<evidence type="ECO:0000313" key="17">
    <source>
        <dbReference type="Proteomes" id="UP000002875"/>
    </source>
</evidence>
<dbReference type="PIRSF" id="PIRSF000525">
    <property type="entry name" value="SerC"/>
    <property type="match status" value="1"/>
</dbReference>
<protein>
    <recommendedName>
        <fullName evidence="4">phosphoserine transaminase</fullName>
        <ecNumber evidence="4">2.6.1.52</ecNumber>
    </recommendedName>
    <alternativeName>
        <fullName evidence="12">Phosphohydroxythreonine aminotransferase</fullName>
    </alternativeName>
</protein>
<evidence type="ECO:0000256" key="12">
    <source>
        <dbReference type="ARBA" id="ARBA00031421"/>
    </source>
</evidence>
<evidence type="ECO:0000259" key="15">
    <source>
        <dbReference type="Pfam" id="PF00266"/>
    </source>
</evidence>
<comment type="cofactor">
    <cofactor evidence="1">
        <name>pyridoxal 5'-phosphate</name>
        <dbReference type="ChEBI" id="CHEBI:597326"/>
    </cofactor>
</comment>
<comment type="catalytic activity">
    <reaction evidence="14">
        <text>O-phospho-L-serine + 2-oxoglutarate = 3-phosphooxypyruvate + L-glutamate</text>
        <dbReference type="Rhea" id="RHEA:14329"/>
        <dbReference type="ChEBI" id="CHEBI:16810"/>
        <dbReference type="ChEBI" id="CHEBI:18110"/>
        <dbReference type="ChEBI" id="CHEBI:29985"/>
        <dbReference type="ChEBI" id="CHEBI:57524"/>
        <dbReference type="EC" id="2.6.1.52"/>
    </reaction>
</comment>
<sequence>MITFYPGPSKVYPQIATYLQEAVTSGILSQNHRSAPFMEMLEKCISEFKFKLNIPEDYEVFFTSSATECWEIISQSFTINHSHHIYNGAFGQKWHEYASRIVKQTTKQSFDFQSLAANNFIPRDADVICITQNETSNATQISNEFLKSLKAEAVIAVDVTSSLGGIELEWQNGDIWLASVQKCLGLPAGMGLIICSPKAIKRAKEIGDKKYYNSLLFIRENFKKLQTHYTPNILGIFLLHRVMQQVNNTSLVNQQIQARAQDFYNFIEEETKLKLLVKNDSVRSSTVIAIEGSNSEISSIKEKAKENNIILGNGYGQWKDTTFRIANFPAIENWEFDKLKALLRQ</sequence>
<dbReference type="PANTHER" id="PTHR21152">
    <property type="entry name" value="AMINOTRANSFERASE CLASS V"/>
    <property type="match status" value="1"/>
</dbReference>
<keyword evidence="7" id="KW-0028">Amino-acid biosynthesis</keyword>
<comment type="pathway">
    <text evidence="2">Amino-acid biosynthesis; L-serine biosynthesis; L-serine from 3-phospho-D-glycerate: step 2/3.</text>
</comment>
<dbReference type="InterPro" id="IPR015422">
    <property type="entry name" value="PyrdxlP-dep_Trfase_small"/>
</dbReference>
<keyword evidence="5" id="KW-0963">Cytoplasm</keyword>
<keyword evidence="9" id="KW-0663">Pyridoxal phosphate</keyword>
<organism evidence="16 17">
    <name type="scientific">Emticicia oligotrophica (strain DSM 17448 / CIP 109782 / MTCC 6937 / GPTSA100-15)</name>
    <dbReference type="NCBI Taxonomy" id="929562"/>
    <lineage>
        <taxon>Bacteria</taxon>
        <taxon>Pseudomonadati</taxon>
        <taxon>Bacteroidota</taxon>
        <taxon>Cytophagia</taxon>
        <taxon>Cytophagales</taxon>
        <taxon>Leadbetterellaceae</taxon>
        <taxon>Emticicia</taxon>
    </lineage>
</organism>
<evidence type="ECO:0000256" key="13">
    <source>
        <dbReference type="ARBA" id="ARBA00047630"/>
    </source>
</evidence>
<dbReference type="InterPro" id="IPR022278">
    <property type="entry name" value="Pser_aminoTfrase"/>
</dbReference>
<reference evidence="16 17" key="1">
    <citation type="submission" date="2011-07" db="EMBL/GenBank/DDBJ databases">
        <title>The complete genome of chromosome of Emticicia oligotrophica DSM 17448.</title>
        <authorList>
            <consortium name="US DOE Joint Genome Institute (JGI-PGF)"/>
            <person name="Lucas S."/>
            <person name="Han J."/>
            <person name="Lapidus A."/>
            <person name="Bruce D."/>
            <person name="Goodwin L."/>
            <person name="Pitluck S."/>
            <person name="Peters L."/>
            <person name="Kyrpides N."/>
            <person name="Mavromatis K."/>
            <person name="Ivanova N."/>
            <person name="Ovchinnikova G."/>
            <person name="Teshima H."/>
            <person name="Detter J.C."/>
            <person name="Tapia R."/>
            <person name="Han C."/>
            <person name="Land M."/>
            <person name="Hauser L."/>
            <person name="Markowitz V."/>
            <person name="Cheng J.-F."/>
            <person name="Hugenholtz P."/>
            <person name="Woyke T."/>
            <person name="Wu D."/>
            <person name="Tindall B."/>
            <person name="Pomrenke H."/>
            <person name="Brambilla E."/>
            <person name="Klenk H.-P."/>
            <person name="Eisen J.A."/>
        </authorList>
    </citation>
    <scope>NUCLEOTIDE SEQUENCE [LARGE SCALE GENOMIC DNA]</scope>
    <source>
        <strain evidence="16 17">DSM 17448</strain>
    </source>
</reference>
<evidence type="ECO:0000256" key="2">
    <source>
        <dbReference type="ARBA" id="ARBA00005099"/>
    </source>
</evidence>